<evidence type="ECO:0008006" key="4">
    <source>
        <dbReference type="Google" id="ProtNLM"/>
    </source>
</evidence>
<evidence type="ECO:0000313" key="2">
    <source>
        <dbReference type="EMBL" id="MDF3290717.1"/>
    </source>
</evidence>
<reference evidence="2 3" key="1">
    <citation type="submission" date="2023-03" db="EMBL/GenBank/DDBJ databases">
        <title>Draft genome sequence of Streptomyces sp. RB6PN23 isolated from peat swamp forest in Thailand.</title>
        <authorList>
            <person name="Klaysubun C."/>
            <person name="Duangmal K."/>
        </authorList>
    </citation>
    <scope>NUCLEOTIDE SEQUENCE [LARGE SCALE GENOMIC DNA]</scope>
    <source>
        <strain evidence="2 3">RB6PN23</strain>
    </source>
</reference>
<accession>A0ABT5ZLL5</accession>
<evidence type="ECO:0000313" key="3">
    <source>
        <dbReference type="Proteomes" id="UP001216579"/>
    </source>
</evidence>
<keyword evidence="3" id="KW-1185">Reference proteome</keyword>
<dbReference type="RefSeq" id="WP_276094090.1">
    <property type="nucleotide sequence ID" value="NZ_JARJBC010000008.1"/>
</dbReference>
<sequence length="569" mass="60332">MTSTLPLILGVEPVPRTQWGPVRARNRNCAVVYATANGELDLAGSVNLTWRDKILGRYLTRYEVSVGDHRRTGRLVSSPLTCSDGSHRFDATLDVGFRVHDPLEIVRRNVTDALPVVYGLLVPQLRAEARKFGIEEAALAEEHLNRLLARGASLPEGITIYHCTVVIEPDQAARDHIATLLAARRQATIARGIHEAQVAAARSEQAVLDVQQEGALGREAQRRAALGNMSVDLEGVLKQHLIMHPEDTATVAELMVRTEADRTSQSDLQAQRWDQMFRFLVEKDLIRSADLPGLGRAIPAGLDALGPRQLAMSTDQAAPAQPAPQSPAPVLWGGRAGQHENPSGGAPDAATRQLPVYLLIDTSAAAQPFVDGLNATLRDLLSALNADLAVAEGIRLSVLAFSERSQVLRPLSAAAQSPSPAIPAASGPARYGAAFDGLADLLSSDVDALKASGHRVQRPIALFLSTTGPSDEAAAWGGARDRLAGHRYAPTVIACCLGGTAPGAARRIADRPELAFEGMPGVPVADQVAGFALLLRNTVLGLGRGLRSGRPDLVVECPAGLLSAAAAHH</sequence>
<dbReference type="EMBL" id="JARJBC010000008">
    <property type="protein sequence ID" value="MDF3290717.1"/>
    <property type="molecule type" value="Genomic_DNA"/>
</dbReference>
<proteinExistence type="predicted"/>
<evidence type="ECO:0000256" key="1">
    <source>
        <dbReference type="SAM" id="MobiDB-lite"/>
    </source>
</evidence>
<gene>
    <name evidence="2" type="ORF">P3G67_15980</name>
</gene>
<dbReference type="SUPFAM" id="SSF53300">
    <property type="entry name" value="vWA-like"/>
    <property type="match status" value="1"/>
</dbReference>
<comment type="caution">
    <text evidence="2">The sequence shown here is derived from an EMBL/GenBank/DDBJ whole genome shotgun (WGS) entry which is preliminary data.</text>
</comment>
<dbReference type="Proteomes" id="UP001216579">
    <property type="component" value="Unassembled WGS sequence"/>
</dbReference>
<organism evidence="2 3">
    <name type="scientific">Streptomyces silvisoli</name>
    <dbReference type="NCBI Taxonomy" id="3034235"/>
    <lineage>
        <taxon>Bacteria</taxon>
        <taxon>Bacillati</taxon>
        <taxon>Actinomycetota</taxon>
        <taxon>Actinomycetes</taxon>
        <taxon>Kitasatosporales</taxon>
        <taxon>Streptomycetaceae</taxon>
        <taxon>Streptomyces</taxon>
    </lineage>
</organism>
<dbReference type="InterPro" id="IPR036465">
    <property type="entry name" value="vWFA_dom_sf"/>
</dbReference>
<protein>
    <recommendedName>
        <fullName evidence="4">VWA domain-containing protein</fullName>
    </recommendedName>
</protein>
<name>A0ABT5ZLL5_9ACTN</name>
<feature type="region of interest" description="Disordered" evidence="1">
    <location>
        <begin position="312"/>
        <end position="348"/>
    </location>
</feature>